<keyword evidence="2" id="KW-0560">Oxidoreductase</keyword>
<gene>
    <name evidence="4" type="ORF">HNQ81_000737</name>
</gene>
<protein>
    <submittedName>
        <fullName evidence="4">Nitroreductase</fullName>
    </submittedName>
</protein>
<evidence type="ECO:0000259" key="3">
    <source>
        <dbReference type="Pfam" id="PF00881"/>
    </source>
</evidence>
<dbReference type="CDD" id="cd02062">
    <property type="entry name" value="Nitro_FMN_reductase"/>
    <property type="match status" value="1"/>
</dbReference>
<reference evidence="4 5" key="1">
    <citation type="submission" date="2020-08" db="EMBL/GenBank/DDBJ databases">
        <title>Genomic Encyclopedia of Type Strains, Phase IV (KMG-IV): sequencing the most valuable type-strain genomes for metagenomic binning, comparative biology and taxonomic classification.</title>
        <authorList>
            <person name="Goeker M."/>
        </authorList>
    </citation>
    <scope>NUCLEOTIDE SEQUENCE [LARGE SCALE GENOMIC DNA]</scope>
    <source>
        <strain evidence="4 5">DSM 28570</strain>
    </source>
</reference>
<dbReference type="InterPro" id="IPR023312">
    <property type="entry name" value="Put_nitroreductase_C_bac"/>
</dbReference>
<keyword evidence="5" id="KW-1185">Reference proteome</keyword>
<evidence type="ECO:0000313" key="4">
    <source>
        <dbReference type="EMBL" id="MBB5347027.1"/>
    </source>
</evidence>
<dbReference type="PANTHER" id="PTHR43673">
    <property type="entry name" value="NAD(P)H NITROREDUCTASE YDGI-RELATED"/>
    <property type="match status" value="1"/>
</dbReference>
<comment type="similarity">
    <text evidence="1">Belongs to the nitroreductase family.</text>
</comment>
<dbReference type="EMBL" id="JACHEO010000002">
    <property type="protein sequence ID" value="MBB5347027.1"/>
    <property type="molecule type" value="Genomic_DNA"/>
</dbReference>
<dbReference type="Pfam" id="PF00881">
    <property type="entry name" value="Nitroreductase"/>
    <property type="match status" value="1"/>
</dbReference>
<evidence type="ECO:0000256" key="1">
    <source>
        <dbReference type="ARBA" id="ARBA00007118"/>
    </source>
</evidence>
<dbReference type="InterPro" id="IPR029479">
    <property type="entry name" value="Nitroreductase"/>
</dbReference>
<evidence type="ECO:0000313" key="5">
    <source>
        <dbReference type="Proteomes" id="UP000539642"/>
    </source>
</evidence>
<organism evidence="4 5">
    <name type="scientific">Desulfoprunum benzoelyticum</name>
    <dbReference type="NCBI Taxonomy" id="1506996"/>
    <lineage>
        <taxon>Bacteria</taxon>
        <taxon>Pseudomonadati</taxon>
        <taxon>Thermodesulfobacteriota</taxon>
        <taxon>Desulfobulbia</taxon>
        <taxon>Desulfobulbales</taxon>
        <taxon>Desulfobulbaceae</taxon>
        <taxon>Desulfoprunum</taxon>
    </lineage>
</organism>
<name>A0A840UL32_9BACT</name>
<dbReference type="InterPro" id="IPR000415">
    <property type="entry name" value="Nitroreductase-like"/>
</dbReference>
<sequence>MLKDLVQASRSYRRFDHHAPVSINTLEELVGLARLCPSAANRQPLRFILSTAAADNEAIFACLKWAAYLTDWDGPAPAERPSAYIVMINTAKEWEFAKFDLGIMAQTMLLGAAEKGLGGCMIGALNREKLRAHFSLQPEMDVSLVLALGKPVEDVRIVDVQEGGSIRYYRDDAGVHYVPKRGLAELILDKRC</sequence>
<dbReference type="PANTHER" id="PTHR43673:SF10">
    <property type="entry name" value="NADH DEHYDROGENASE_NAD(P)H NITROREDUCTASE XCC3605-RELATED"/>
    <property type="match status" value="1"/>
</dbReference>
<dbReference type="RefSeq" id="WP_183348407.1">
    <property type="nucleotide sequence ID" value="NZ_JACHEO010000002.1"/>
</dbReference>
<comment type="caution">
    <text evidence="4">The sequence shown here is derived from an EMBL/GenBank/DDBJ whole genome shotgun (WGS) entry which is preliminary data.</text>
</comment>
<dbReference type="GO" id="GO:0016491">
    <property type="term" value="F:oxidoreductase activity"/>
    <property type="evidence" value="ECO:0007669"/>
    <property type="project" value="UniProtKB-KW"/>
</dbReference>
<accession>A0A840UL32</accession>
<proteinExistence type="inferred from homology"/>
<dbReference type="Gene3D" id="2.20.180.10">
    <property type="entry name" value="putative fmn-dependent nitroreductase like domains"/>
    <property type="match status" value="1"/>
</dbReference>
<dbReference type="AlphaFoldDB" id="A0A840UL32"/>
<dbReference type="Proteomes" id="UP000539642">
    <property type="component" value="Unassembled WGS sequence"/>
</dbReference>
<dbReference type="SUPFAM" id="SSF55469">
    <property type="entry name" value="FMN-dependent nitroreductase-like"/>
    <property type="match status" value="1"/>
</dbReference>
<dbReference type="Gene3D" id="3.40.109.10">
    <property type="entry name" value="NADH Oxidase"/>
    <property type="match status" value="1"/>
</dbReference>
<evidence type="ECO:0000256" key="2">
    <source>
        <dbReference type="ARBA" id="ARBA00023002"/>
    </source>
</evidence>
<feature type="domain" description="Nitroreductase" evidence="3">
    <location>
        <begin position="10"/>
        <end position="150"/>
    </location>
</feature>